<reference evidence="1" key="2">
    <citation type="journal article" date="2015" name="Data Brief">
        <title>Shoot transcriptome of the giant reed, Arundo donax.</title>
        <authorList>
            <person name="Barrero R.A."/>
            <person name="Guerrero F.D."/>
            <person name="Moolhuijzen P."/>
            <person name="Goolsby J.A."/>
            <person name="Tidwell J."/>
            <person name="Bellgard S.E."/>
            <person name="Bellgard M.I."/>
        </authorList>
    </citation>
    <scope>NUCLEOTIDE SEQUENCE</scope>
    <source>
        <tissue evidence="1">Shoot tissue taken approximately 20 cm above the soil surface</tissue>
    </source>
</reference>
<evidence type="ECO:0000313" key="1">
    <source>
        <dbReference type="EMBL" id="JAE30183.1"/>
    </source>
</evidence>
<dbReference type="AlphaFoldDB" id="A0A0A9HBA4"/>
<reference evidence="1" key="1">
    <citation type="submission" date="2014-09" db="EMBL/GenBank/DDBJ databases">
        <authorList>
            <person name="Magalhaes I.L.F."/>
            <person name="Oliveira U."/>
            <person name="Santos F.R."/>
            <person name="Vidigal T.H.D.A."/>
            <person name="Brescovit A.D."/>
            <person name="Santos A.J."/>
        </authorList>
    </citation>
    <scope>NUCLEOTIDE SEQUENCE</scope>
    <source>
        <tissue evidence="1">Shoot tissue taken approximately 20 cm above the soil surface</tissue>
    </source>
</reference>
<accession>A0A0A9HBA4</accession>
<name>A0A0A9HBA4_ARUDO</name>
<dbReference type="EMBL" id="GBRH01167713">
    <property type="protein sequence ID" value="JAE30183.1"/>
    <property type="molecule type" value="Transcribed_RNA"/>
</dbReference>
<organism evidence="1">
    <name type="scientific">Arundo donax</name>
    <name type="common">Giant reed</name>
    <name type="synonym">Donax arundinaceus</name>
    <dbReference type="NCBI Taxonomy" id="35708"/>
    <lineage>
        <taxon>Eukaryota</taxon>
        <taxon>Viridiplantae</taxon>
        <taxon>Streptophyta</taxon>
        <taxon>Embryophyta</taxon>
        <taxon>Tracheophyta</taxon>
        <taxon>Spermatophyta</taxon>
        <taxon>Magnoliopsida</taxon>
        <taxon>Liliopsida</taxon>
        <taxon>Poales</taxon>
        <taxon>Poaceae</taxon>
        <taxon>PACMAD clade</taxon>
        <taxon>Arundinoideae</taxon>
        <taxon>Arundineae</taxon>
        <taxon>Arundo</taxon>
    </lineage>
</organism>
<protein>
    <submittedName>
        <fullName evidence="1">Uncharacterized protein</fullName>
    </submittedName>
</protein>
<sequence>MAPSNFFPKMIIGGKSSVLWQINFWTFEWMIVGWASLF</sequence>
<proteinExistence type="predicted"/>